<dbReference type="EMBL" id="CADCUW010000333">
    <property type="protein sequence ID" value="CAA9423585.1"/>
    <property type="molecule type" value="Genomic_DNA"/>
</dbReference>
<dbReference type="InterPro" id="IPR010998">
    <property type="entry name" value="Integrase_recombinase_N"/>
</dbReference>
<dbReference type="InterPro" id="IPR013762">
    <property type="entry name" value="Integrase-like_cat_sf"/>
</dbReference>
<feature type="region of interest" description="Disordered" evidence="5">
    <location>
        <begin position="1"/>
        <end position="21"/>
    </location>
</feature>
<dbReference type="GO" id="GO:0006310">
    <property type="term" value="P:DNA recombination"/>
    <property type="evidence" value="ECO:0007669"/>
    <property type="project" value="UniProtKB-KW"/>
</dbReference>
<dbReference type="PROSITE" id="PS51898">
    <property type="entry name" value="TYR_RECOMBINASE"/>
    <property type="match status" value="1"/>
</dbReference>
<dbReference type="Gene3D" id="1.10.150.130">
    <property type="match status" value="1"/>
</dbReference>
<evidence type="ECO:0000256" key="4">
    <source>
        <dbReference type="PROSITE-ProRule" id="PRU01248"/>
    </source>
</evidence>
<evidence type="ECO:0000256" key="5">
    <source>
        <dbReference type="SAM" id="MobiDB-lite"/>
    </source>
</evidence>
<dbReference type="AlphaFoldDB" id="A0A6J4PYX1"/>
<reference evidence="8" key="1">
    <citation type="submission" date="2020-02" db="EMBL/GenBank/DDBJ databases">
        <authorList>
            <person name="Meier V. D."/>
        </authorList>
    </citation>
    <scope>NUCLEOTIDE SEQUENCE</scope>
    <source>
        <strain evidence="8">AVDCRST_MAG01</strain>
    </source>
</reference>
<dbReference type="InterPro" id="IPR002104">
    <property type="entry name" value="Integrase_catalytic"/>
</dbReference>
<dbReference type="PANTHER" id="PTHR30349">
    <property type="entry name" value="PHAGE INTEGRASE-RELATED"/>
    <property type="match status" value="1"/>
</dbReference>
<dbReference type="InterPro" id="IPR011010">
    <property type="entry name" value="DNA_brk_join_enz"/>
</dbReference>
<evidence type="ECO:0000256" key="3">
    <source>
        <dbReference type="ARBA" id="ARBA00023172"/>
    </source>
</evidence>
<proteinExistence type="predicted"/>
<accession>A0A6J4PYX1</accession>
<evidence type="ECO:0000313" key="8">
    <source>
        <dbReference type="EMBL" id="CAA9423585.1"/>
    </source>
</evidence>
<dbReference type="SUPFAM" id="SSF56349">
    <property type="entry name" value="DNA breaking-rejoining enzymes"/>
    <property type="match status" value="1"/>
</dbReference>
<dbReference type="InterPro" id="IPR044068">
    <property type="entry name" value="CB"/>
</dbReference>
<dbReference type="GO" id="GO:0003677">
    <property type="term" value="F:DNA binding"/>
    <property type="evidence" value="ECO:0007669"/>
    <property type="project" value="UniProtKB-UniRule"/>
</dbReference>
<name>A0A6J4PYX1_9ACTN</name>
<dbReference type="PROSITE" id="PS51900">
    <property type="entry name" value="CB"/>
    <property type="match status" value="1"/>
</dbReference>
<keyword evidence="2 4" id="KW-0238">DNA-binding</keyword>
<feature type="domain" description="Core-binding (CB)" evidence="7">
    <location>
        <begin position="32"/>
        <end position="124"/>
    </location>
</feature>
<protein>
    <submittedName>
        <fullName evidence="8">Uncharacterized protein</fullName>
    </submittedName>
</protein>
<organism evidence="8">
    <name type="scientific">uncultured Rubrobacteraceae bacterium</name>
    <dbReference type="NCBI Taxonomy" id="349277"/>
    <lineage>
        <taxon>Bacteria</taxon>
        <taxon>Bacillati</taxon>
        <taxon>Actinomycetota</taxon>
        <taxon>Rubrobacteria</taxon>
        <taxon>Rubrobacterales</taxon>
        <taxon>Rubrobacteraceae</taxon>
        <taxon>environmental samples</taxon>
    </lineage>
</organism>
<evidence type="ECO:0000256" key="2">
    <source>
        <dbReference type="ARBA" id="ARBA00023125"/>
    </source>
</evidence>
<feature type="domain" description="Tyr recombinase" evidence="6">
    <location>
        <begin position="146"/>
        <end position="362"/>
    </location>
</feature>
<keyword evidence="3" id="KW-0233">DNA recombination</keyword>
<dbReference type="PANTHER" id="PTHR30349:SF81">
    <property type="entry name" value="TYROSINE RECOMBINASE XERC"/>
    <property type="match status" value="1"/>
</dbReference>
<dbReference type="GO" id="GO:0015074">
    <property type="term" value="P:DNA integration"/>
    <property type="evidence" value="ECO:0007669"/>
    <property type="project" value="UniProtKB-KW"/>
</dbReference>
<gene>
    <name evidence="8" type="ORF">AVDCRST_MAG01-01-2439</name>
</gene>
<dbReference type="InterPro" id="IPR004107">
    <property type="entry name" value="Integrase_SAM-like_N"/>
</dbReference>
<keyword evidence="1" id="KW-0229">DNA integration</keyword>
<evidence type="ECO:0000256" key="1">
    <source>
        <dbReference type="ARBA" id="ARBA00022908"/>
    </source>
</evidence>
<dbReference type="Gene3D" id="1.10.443.10">
    <property type="entry name" value="Intergrase catalytic core"/>
    <property type="match status" value="1"/>
</dbReference>
<dbReference type="Pfam" id="PF02899">
    <property type="entry name" value="Phage_int_SAM_1"/>
    <property type="match status" value="1"/>
</dbReference>
<evidence type="ECO:0000259" key="7">
    <source>
        <dbReference type="PROSITE" id="PS51900"/>
    </source>
</evidence>
<evidence type="ECO:0000259" key="6">
    <source>
        <dbReference type="PROSITE" id="PS51898"/>
    </source>
</evidence>
<dbReference type="InterPro" id="IPR050090">
    <property type="entry name" value="Tyrosine_recombinase_XerCD"/>
</dbReference>
<dbReference type="Pfam" id="PF00589">
    <property type="entry name" value="Phage_integrase"/>
    <property type="match status" value="1"/>
</dbReference>
<sequence>MAEAETGTVGTAIGTEDAAGAPAGAPAGGGGLYLGDAIDFFLNAKRAGGRSERTIDDYRKKLGLFQRWAAARLGGEDAVDAVCMDIGPDEVEAYVVHLRDGRGMADSSRKNHLAVLKSFFETLRRRHKVGNPFEDLDEVRFRQRAPKRSYLTKREAEMLLSPIAQQATDEAKTAGEADGGAADPKVAEKRALGRALAARDHAAFSAMVYAGLRIEETTALVLDDLSFVRGGEEVRVARGKGNKERVVPMSPKLRKSLRRYLKLRDGLAPAGEAPPPHLFLNEKGARVTENTLRRRLYKWVRQSPIKKADLKPHDLRRTFGTWYLQDNPGQVRELAELMGHSDLSQVMKYALSDEKRARAGVARL</sequence>